<dbReference type="Proteomes" id="UP000499080">
    <property type="component" value="Unassembled WGS sequence"/>
</dbReference>
<accession>A0A4Y2NN34</accession>
<organism evidence="1 2">
    <name type="scientific">Araneus ventricosus</name>
    <name type="common">Orbweaver spider</name>
    <name type="synonym">Epeira ventricosa</name>
    <dbReference type="NCBI Taxonomy" id="182803"/>
    <lineage>
        <taxon>Eukaryota</taxon>
        <taxon>Metazoa</taxon>
        <taxon>Ecdysozoa</taxon>
        <taxon>Arthropoda</taxon>
        <taxon>Chelicerata</taxon>
        <taxon>Arachnida</taxon>
        <taxon>Araneae</taxon>
        <taxon>Araneomorphae</taxon>
        <taxon>Entelegynae</taxon>
        <taxon>Araneoidea</taxon>
        <taxon>Araneidae</taxon>
        <taxon>Araneus</taxon>
    </lineage>
</organism>
<reference evidence="1 2" key="1">
    <citation type="journal article" date="2019" name="Sci. Rep.">
        <title>Orb-weaving spider Araneus ventricosus genome elucidates the spidroin gene catalogue.</title>
        <authorList>
            <person name="Kono N."/>
            <person name="Nakamura H."/>
            <person name="Ohtoshi R."/>
            <person name="Moran D.A.P."/>
            <person name="Shinohara A."/>
            <person name="Yoshida Y."/>
            <person name="Fujiwara M."/>
            <person name="Mori M."/>
            <person name="Tomita M."/>
            <person name="Arakawa K."/>
        </authorList>
    </citation>
    <scope>NUCLEOTIDE SEQUENCE [LARGE SCALE GENOMIC DNA]</scope>
</reference>
<evidence type="ECO:0000313" key="2">
    <source>
        <dbReference type="Proteomes" id="UP000499080"/>
    </source>
</evidence>
<name>A0A4Y2NN34_ARAVE</name>
<sequence length="144" mass="16860">MQSKSDFANCRRSVSFIIGELNRQNPEFAKNMKCSLFQRISERRNVSFVGFMQYLIFGRKYVVAAVIVDLSRLPNKNYLIQQAKIIMMRLFCELNESLSISSHSEEKCAETLEEKSLALYEKFKKNRSAQRQRFYVVQLARVLA</sequence>
<dbReference type="AlphaFoldDB" id="A0A4Y2NN34"/>
<evidence type="ECO:0000313" key="1">
    <source>
        <dbReference type="EMBL" id="GBN40935.1"/>
    </source>
</evidence>
<protein>
    <submittedName>
        <fullName evidence="1">Uncharacterized protein</fullName>
    </submittedName>
</protein>
<keyword evidence="2" id="KW-1185">Reference proteome</keyword>
<dbReference type="EMBL" id="BGPR01009576">
    <property type="protein sequence ID" value="GBN40935.1"/>
    <property type="molecule type" value="Genomic_DNA"/>
</dbReference>
<comment type="caution">
    <text evidence="1">The sequence shown here is derived from an EMBL/GenBank/DDBJ whole genome shotgun (WGS) entry which is preliminary data.</text>
</comment>
<gene>
    <name evidence="1" type="ORF">AVEN_24490_1</name>
</gene>
<proteinExistence type="predicted"/>